<name>A0A2M7H387_9BACT</name>
<accession>A0A2M7H387</accession>
<dbReference type="InterPro" id="IPR043502">
    <property type="entry name" value="DNA/RNA_pol_sf"/>
</dbReference>
<evidence type="ECO:0000313" key="1">
    <source>
        <dbReference type="EMBL" id="PIW36692.1"/>
    </source>
</evidence>
<organism evidence="1 2">
    <name type="scientific">Candidatus Kerfeldbacteria bacterium CG15_BIG_FIL_POST_REV_8_21_14_020_45_12</name>
    <dbReference type="NCBI Taxonomy" id="2014247"/>
    <lineage>
        <taxon>Bacteria</taxon>
        <taxon>Candidatus Kerfeldiibacteriota</taxon>
    </lineage>
</organism>
<dbReference type="SUPFAM" id="SSF56672">
    <property type="entry name" value="DNA/RNA polymerases"/>
    <property type="match status" value="1"/>
</dbReference>
<evidence type="ECO:0000313" key="2">
    <source>
        <dbReference type="Proteomes" id="UP000230292"/>
    </source>
</evidence>
<proteinExistence type="predicted"/>
<sequence>MSFASNTPVHFIPGVGHRTAKVLHNLGLHTAGQLNSVPEQLLIEIFGPSIRTVLQTLHLTTRKKDQKYTSTSVQHATVEVEKSNKKSLSSRIRFAAQVLSLS</sequence>
<dbReference type="EMBL" id="PFGC01000042">
    <property type="protein sequence ID" value="PIW36692.1"/>
    <property type="molecule type" value="Genomic_DNA"/>
</dbReference>
<comment type="caution">
    <text evidence="1">The sequence shown here is derived from an EMBL/GenBank/DDBJ whole genome shotgun (WGS) entry which is preliminary data.</text>
</comment>
<dbReference type="Proteomes" id="UP000230292">
    <property type="component" value="Unassembled WGS sequence"/>
</dbReference>
<dbReference type="AlphaFoldDB" id="A0A2M7H387"/>
<reference evidence="1 2" key="1">
    <citation type="submission" date="2017-09" db="EMBL/GenBank/DDBJ databases">
        <title>Depth-based differentiation of microbial function through sediment-hosted aquifers and enrichment of novel symbionts in the deep terrestrial subsurface.</title>
        <authorList>
            <person name="Probst A.J."/>
            <person name="Ladd B."/>
            <person name="Jarett J.K."/>
            <person name="Geller-Mcgrath D.E."/>
            <person name="Sieber C.M."/>
            <person name="Emerson J.B."/>
            <person name="Anantharaman K."/>
            <person name="Thomas B.C."/>
            <person name="Malmstrom R."/>
            <person name="Stieglmeier M."/>
            <person name="Klingl A."/>
            <person name="Woyke T."/>
            <person name="Ryan C.M."/>
            <person name="Banfield J.F."/>
        </authorList>
    </citation>
    <scope>NUCLEOTIDE SEQUENCE [LARGE SCALE GENOMIC DNA]</scope>
    <source>
        <strain evidence="1">CG15_BIG_FIL_POST_REV_8_21_14_020_45_12</strain>
    </source>
</reference>
<protein>
    <submittedName>
        <fullName evidence="1">Uncharacterized protein</fullName>
    </submittedName>
</protein>
<gene>
    <name evidence="1" type="ORF">COW24_03970</name>
</gene>
<dbReference type="Gene3D" id="1.10.150.20">
    <property type="entry name" value="5' to 3' exonuclease, C-terminal subdomain"/>
    <property type="match status" value="1"/>
</dbReference>